<dbReference type="AlphaFoldDB" id="A0A1D8K4X8"/>
<protein>
    <recommendedName>
        <fullName evidence="4">DedA family protein</fullName>
    </recommendedName>
</protein>
<keyword evidence="1" id="KW-0812">Transmembrane</keyword>
<feature type="transmembrane region" description="Helical" evidence="1">
    <location>
        <begin position="60"/>
        <end position="82"/>
    </location>
</feature>
<sequence length="131" mass="14651">MLDSWLMSMMPIIQSLHGWIYWIALLAALVETVLVVGLFLPGSTPLLLLGASSAGARGPSFIGMLIFAVARATLGDNVNYSLGRRYGQRWTRDGLVKIREHAARIKTTKTRRPTIRLVSWYYEPGFADFHS</sequence>
<dbReference type="PANTHER" id="PTHR30353:SF0">
    <property type="entry name" value="TRANSMEMBRANE PROTEIN"/>
    <property type="match status" value="1"/>
</dbReference>
<dbReference type="RefSeq" id="WP_070071616.1">
    <property type="nucleotide sequence ID" value="NZ_CP017448.1"/>
</dbReference>
<keyword evidence="1" id="KW-0472">Membrane</keyword>
<keyword evidence="1" id="KW-1003">Cell membrane</keyword>
<evidence type="ECO:0000313" key="2">
    <source>
        <dbReference type="EMBL" id="AOV16018.1"/>
    </source>
</evidence>
<organism evidence="2 3">
    <name type="scientific">Acidihalobacter aeolianus</name>
    <dbReference type="NCBI Taxonomy" id="2792603"/>
    <lineage>
        <taxon>Bacteria</taxon>
        <taxon>Pseudomonadati</taxon>
        <taxon>Pseudomonadota</taxon>
        <taxon>Gammaproteobacteria</taxon>
        <taxon>Chromatiales</taxon>
        <taxon>Ectothiorhodospiraceae</taxon>
        <taxon>Acidihalobacter</taxon>
    </lineage>
</organism>
<accession>A0A1D8K4X8</accession>
<reference evidence="2 3" key="1">
    <citation type="submission" date="2016-09" db="EMBL/GenBank/DDBJ databases">
        <title>Acidihalobacter prosperus V6 (DSM14174).</title>
        <authorList>
            <person name="Khaleque H.N."/>
            <person name="Ramsay J.P."/>
            <person name="Murphy R.J.T."/>
            <person name="Kaksonen A.H."/>
            <person name="Boxall N.J."/>
            <person name="Watkin E.L.J."/>
        </authorList>
    </citation>
    <scope>NUCLEOTIDE SEQUENCE [LARGE SCALE GENOMIC DNA]</scope>
    <source>
        <strain evidence="2 3">V6</strain>
    </source>
</reference>
<evidence type="ECO:0000313" key="3">
    <source>
        <dbReference type="Proteomes" id="UP000095342"/>
    </source>
</evidence>
<evidence type="ECO:0000256" key="1">
    <source>
        <dbReference type="RuleBase" id="RU367016"/>
    </source>
</evidence>
<feature type="transmembrane region" description="Helical" evidence="1">
    <location>
        <begin position="20"/>
        <end position="40"/>
    </location>
</feature>
<dbReference type="InterPro" id="IPR032818">
    <property type="entry name" value="DedA-like"/>
</dbReference>
<dbReference type="Proteomes" id="UP000095342">
    <property type="component" value="Chromosome"/>
</dbReference>
<dbReference type="PANTHER" id="PTHR30353">
    <property type="entry name" value="INNER MEMBRANE PROTEIN DEDA-RELATED"/>
    <property type="match status" value="1"/>
</dbReference>
<evidence type="ECO:0008006" key="4">
    <source>
        <dbReference type="Google" id="ProtNLM"/>
    </source>
</evidence>
<dbReference type="EMBL" id="CP017448">
    <property type="protein sequence ID" value="AOV16018.1"/>
    <property type="molecule type" value="Genomic_DNA"/>
</dbReference>
<keyword evidence="3" id="KW-1185">Reference proteome</keyword>
<keyword evidence="1" id="KW-1133">Transmembrane helix</keyword>
<comment type="caution">
    <text evidence="1">Lacks conserved residue(s) required for the propagation of feature annotation.</text>
</comment>
<proteinExistence type="inferred from homology"/>
<dbReference type="GO" id="GO:0005886">
    <property type="term" value="C:plasma membrane"/>
    <property type="evidence" value="ECO:0007669"/>
    <property type="project" value="UniProtKB-SubCell"/>
</dbReference>
<gene>
    <name evidence="2" type="ORF">BJI67_02065</name>
</gene>
<comment type="subcellular location">
    <subcellularLocation>
        <location evidence="1">Cell membrane</location>
        <topology evidence="1">Multi-pass membrane protein</topology>
    </subcellularLocation>
</comment>
<comment type="similarity">
    <text evidence="1">Belongs to the DedA family.</text>
</comment>
<name>A0A1D8K4X8_9GAMM</name>
<dbReference type="KEGG" id="aaeo:BJI67_02065"/>